<evidence type="ECO:0000313" key="7">
    <source>
        <dbReference type="Proteomes" id="UP000284407"/>
    </source>
</evidence>
<evidence type="ECO:0000256" key="2">
    <source>
        <dbReference type="ARBA" id="ARBA00023118"/>
    </source>
</evidence>
<sequence length="281" mass="31986">MFDFLSTRQWAWKLLWLVSFLAILTVLFSSIMVEKDAFPLSSYLSRTLENTAIGPLLASIGGLAQNDGIFGIVIGGLFSVLSISSIYILKIPNIRNTAVQALAWGYYENYLSNVVQKIAADTPNFRIVIVLPSYELVERPQFYWARLKVVISRLGFGLDNVRTDDVFGRDVFTIQKQEAPPLPLFVDLPSTMKVIRRILELEAHMPAGRVARQKWWRSRFKELRAEFRASLIDFFGDEDWGNLVFIEGDNTEQFAKDLRKVIAELEADIARTQKAIDADKS</sequence>
<name>A0A420DU83_9RHOB</name>
<reference evidence="6 7" key="1">
    <citation type="submission" date="2018-09" db="EMBL/GenBank/DDBJ databases">
        <title>Genomic Encyclopedia of Archaeal and Bacterial Type Strains, Phase II (KMG-II): from individual species to whole genera.</title>
        <authorList>
            <person name="Goeker M."/>
        </authorList>
    </citation>
    <scope>NUCLEOTIDE SEQUENCE [LARGE SCALE GENOMIC DNA]</scope>
    <source>
        <strain evidence="6 7">DSM 11458</strain>
    </source>
</reference>
<keyword evidence="4" id="KW-0812">Transmembrane</keyword>
<gene>
    <name evidence="6" type="ORF">C8N30_2365</name>
</gene>
<organism evidence="6 7">
    <name type="scientific">Sulfitobacter guttiformis</name>
    <dbReference type="NCBI Taxonomy" id="74349"/>
    <lineage>
        <taxon>Bacteria</taxon>
        <taxon>Pseudomonadati</taxon>
        <taxon>Pseudomonadota</taxon>
        <taxon>Alphaproteobacteria</taxon>
        <taxon>Rhodobacterales</taxon>
        <taxon>Roseobacteraceae</taxon>
        <taxon>Sulfitobacter</taxon>
    </lineage>
</organism>
<dbReference type="EMBL" id="RAQK01000001">
    <property type="protein sequence ID" value="RKE97740.1"/>
    <property type="molecule type" value="Genomic_DNA"/>
</dbReference>
<feature type="transmembrane region" description="Helical" evidence="4">
    <location>
        <begin position="69"/>
        <end position="89"/>
    </location>
</feature>
<dbReference type="Pfam" id="PF20300">
    <property type="entry name" value="prok_STING"/>
    <property type="match status" value="1"/>
</dbReference>
<keyword evidence="4" id="KW-1133">Transmembrane helix</keyword>
<dbReference type="GO" id="GO:0051607">
    <property type="term" value="P:defense response to virus"/>
    <property type="evidence" value="ECO:0007669"/>
    <property type="project" value="UniProtKB-KW"/>
</dbReference>
<dbReference type="Proteomes" id="UP000284407">
    <property type="component" value="Unassembled WGS sequence"/>
</dbReference>
<feature type="transmembrane region" description="Helical" evidence="4">
    <location>
        <begin position="12"/>
        <end position="33"/>
    </location>
</feature>
<dbReference type="RefSeq" id="WP_025061131.1">
    <property type="nucleotide sequence ID" value="NZ_RAQK01000001.1"/>
</dbReference>
<accession>A0A420DU83</accession>
<dbReference type="STRING" id="1443111.Z949_443"/>
<protein>
    <recommendedName>
        <fullName evidence="5">Prokaryotic STING domain-containing protein</fullName>
    </recommendedName>
</protein>
<keyword evidence="1" id="KW-0547">Nucleotide-binding</keyword>
<evidence type="ECO:0000256" key="1">
    <source>
        <dbReference type="ARBA" id="ARBA00022741"/>
    </source>
</evidence>
<keyword evidence="4" id="KW-0472">Membrane</keyword>
<comment type="caution">
    <text evidence="6">The sequence shown here is derived from an EMBL/GenBank/DDBJ whole genome shotgun (WGS) entry which is preliminary data.</text>
</comment>
<evidence type="ECO:0000313" key="6">
    <source>
        <dbReference type="EMBL" id="RKE97740.1"/>
    </source>
</evidence>
<feature type="domain" description="Prokaryotic STING" evidence="5">
    <location>
        <begin position="99"/>
        <end position="231"/>
    </location>
</feature>
<dbReference type="AlphaFoldDB" id="A0A420DU83"/>
<keyword evidence="7" id="KW-1185">Reference proteome</keyword>
<dbReference type="OrthoDB" id="10002087at2"/>
<evidence type="ECO:0000256" key="3">
    <source>
        <dbReference type="ARBA" id="ARBA00034315"/>
    </source>
</evidence>
<proteinExistence type="inferred from homology"/>
<keyword evidence="2" id="KW-0051">Antiviral defense</keyword>
<evidence type="ECO:0000256" key="4">
    <source>
        <dbReference type="SAM" id="Phobius"/>
    </source>
</evidence>
<evidence type="ECO:0000259" key="5">
    <source>
        <dbReference type="Pfam" id="PF20300"/>
    </source>
</evidence>
<dbReference type="InterPro" id="IPR046876">
    <property type="entry name" value="Prok_STING"/>
</dbReference>
<dbReference type="GO" id="GO:0000166">
    <property type="term" value="F:nucleotide binding"/>
    <property type="evidence" value="ECO:0007669"/>
    <property type="project" value="UniProtKB-KW"/>
</dbReference>
<comment type="similarity">
    <text evidence="3">In the C-terminal section; belongs to the bacterial STING family.</text>
</comment>